<evidence type="ECO:0000259" key="1">
    <source>
        <dbReference type="Pfam" id="PF01979"/>
    </source>
</evidence>
<dbReference type="InterPro" id="IPR006680">
    <property type="entry name" value="Amidohydro-rel"/>
</dbReference>
<dbReference type="Proteomes" id="UP000377595">
    <property type="component" value="Unassembled WGS sequence"/>
</dbReference>
<proteinExistence type="predicted"/>
<keyword evidence="3" id="KW-1185">Reference proteome</keyword>
<accession>A0A5M3XIR4</accession>
<dbReference type="RefSeq" id="WP_155345860.1">
    <property type="nucleotide sequence ID" value="NZ_BAAAHM010000032.1"/>
</dbReference>
<feature type="domain" description="Amidohydrolase-related" evidence="1">
    <location>
        <begin position="253"/>
        <end position="436"/>
    </location>
</feature>
<dbReference type="Gene3D" id="2.30.40.10">
    <property type="entry name" value="Urease, subunit C, domain 1"/>
    <property type="match status" value="1"/>
</dbReference>
<gene>
    <name evidence="2" type="primary">mtaD_1</name>
    <name evidence="2" type="ORF">Aple_037360</name>
</gene>
<dbReference type="EMBL" id="BLAF01000019">
    <property type="protein sequence ID" value="GES20840.1"/>
    <property type="molecule type" value="Genomic_DNA"/>
</dbReference>
<comment type="caution">
    <text evidence="2">The sequence shown here is derived from an EMBL/GenBank/DDBJ whole genome shotgun (WGS) entry which is preliminary data.</text>
</comment>
<dbReference type="GO" id="GO:0016810">
    <property type="term" value="F:hydrolase activity, acting on carbon-nitrogen (but not peptide) bonds"/>
    <property type="evidence" value="ECO:0007669"/>
    <property type="project" value="InterPro"/>
</dbReference>
<dbReference type="PANTHER" id="PTHR43794">
    <property type="entry name" value="AMINOHYDROLASE SSNA-RELATED"/>
    <property type="match status" value="1"/>
</dbReference>
<dbReference type="Pfam" id="PF01979">
    <property type="entry name" value="Amidohydro_1"/>
    <property type="match status" value="1"/>
</dbReference>
<sequence>MSADATTRSDSHAANRLQALLDRHAGDGAAAGQRILLKGGSVLSMDGTVGDFASGDVLIVGDRIAEIGPSISAGDAVEIDARDHIVMPGFCDPHIHCWEGALGRLIPVNIPQTTEDPIGGAPVSGRSYMHAAHRLAGPAARPEDIYAGTLQSLLAALDGGITTVVDNMHNARTPEHSDASVEALLAAGLRGVHAMGRPRFGTWAGSFPADARRLRDQYFGSDDQLCTMRLYAAGFDDLSELLPLRKELDMWFSFDSGIERQDLPSLYREGSFDGREAINHANFLSPEQRQIVIDNGAQVNVCPRIESQFRYGHIPYDEWVEQGLRPGLSNDNPMTFGIDMFAEMRALHLVQRVDEHRSGKKSATLRELLQSATQQGANNCGLGDLVGSLTPGKKADIVLLDTLKPQLFPRNNILSSIVQGADIGCVDAVLVNGRIVKWGGELIGTDLTRIQRLVQESHDYLLDAVDWPHAAIDFED</sequence>
<dbReference type="Gene3D" id="3.20.20.140">
    <property type="entry name" value="Metal-dependent hydrolases"/>
    <property type="match status" value="1"/>
</dbReference>
<name>A0A5M3XIR4_9ACTN</name>
<dbReference type="InterPro" id="IPR050287">
    <property type="entry name" value="MTA/SAH_deaminase"/>
</dbReference>
<reference evidence="2 3" key="1">
    <citation type="submission" date="2019-10" db="EMBL/GenBank/DDBJ databases">
        <title>Whole genome shotgun sequence of Acrocarpospora pleiomorpha NBRC 16267.</title>
        <authorList>
            <person name="Ichikawa N."/>
            <person name="Kimura A."/>
            <person name="Kitahashi Y."/>
            <person name="Komaki H."/>
            <person name="Oguchi A."/>
        </authorList>
    </citation>
    <scope>NUCLEOTIDE SEQUENCE [LARGE SCALE GENOMIC DNA]</scope>
    <source>
        <strain evidence="2 3">NBRC 16267</strain>
    </source>
</reference>
<protein>
    <submittedName>
        <fullName evidence="2">Cytosine deaminase</fullName>
    </submittedName>
</protein>
<dbReference type="InterPro" id="IPR011059">
    <property type="entry name" value="Metal-dep_hydrolase_composite"/>
</dbReference>
<organism evidence="2 3">
    <name type="scientific">Acrocarpospora pleiomorpha</name>
    <dbReference type="NCBI Taxonomy" id="90975"/>
    <lineage>
        <taxon>Bacteria</taxon>
        <taxon>Bacillati</taxon>
        <taxon>Actinomycetota</taxon>
        <taxon>Actinomycetes</taxon>
        <taxon>Streptosporangiales</taxon>
        <taxon>Streptosporangiaceae</taxon>
        <taxon>Acrocarpospora</taxon>
    </lineage>
</organism>
<dbReference type="SUPFAM" id="SSF51556">
    <property type="entry name" value="Metallo-dependent hydrolases"/>
    <property type="match status" value="1"/>
</dbReference>
<evidence type="ECO:0000313" key="2">
    <source>
        <dbReference type="EMBL" id="GES20840.1"/>
    </source>
</evidence>
<dbReference type="PANTHER" id="PTHR43794:SF5">
    <property type="entry name" value="CHLOROHYDROLASE FAMILY PROTEIN"/>
    <property type="match status" value="1"/>
</dbReference>
<dbReference type="SUPFAM" id="SSF51338">
    <property type="entry name" value="Composite domain of metallo-dependent hydrolases"/>
    <property type="match status" value="1"/>
</dbReference>
<dbReference type="AlphaFoldDB" id="A0A5M3XIR4"/>
<dbReference type="OrthoDB" id="3189065at2"/>
<dbReference type="InterPro" id="IPR032466">
    <property type="entry name" value="Metal_Hydrolase"/>
</dbReference>
<evidence type="ECO:0000313" key="3">
    <source>
        <dbReference type="Proteomes" id="UP000377595"/>
    </source>
</evidence>